<gene>
    <name evidence="2" type="ORF">H6G95_25905</name>
</gene>
<organism evidence="2 3">
    <name type="scientific">Nostoc linckia FACHB-391</name>
    <dbReference type="NCBI Taxonomy" id="2692906"/>
    <lineage>
        <taxon>Bacteria</taxon>
        <taxon>Bacillati</taxon>
        <taxon>Cyanobacteriota</taxon>
        <taxon>Cyanophyceae</taxon>
        <taxon>Nostocales</taxon>
        <taxon>Nostocaceae</taxon>
        <taxon>Nostoc</taxon>
    </lineage>
</organism>
<name>A0ABR8F4J4_NOSLI</name>
<evidence type="ECO:0000256" key="1">
    <source>
        <dbReference type="SAM" id="Coils"/>
    </source>
</evidence>
<sequence length="911" mass="103228">MTNISVLQSLQNISTGYSVFEPNQVLNSEQLNSIANYLDDQTRLTRVKLLGVGIACGLRVSMQDDKVTVTQGVGVTTDGDLLYFNNDTVFDRFKSYDKSDLGYAPLYENGDVKGKMIPVYELVPENVNDEGASLLNKFNSQPGKSLNNMVAVLLMESYVKDDDLCSGTDCDNLGKDYINTIKLLIVEISSAGLLRPKISTPDQAFTGLSEIVANRPFFSSSINDLNQLTSQYRQACNTIYQELIPRLTTLASYSTDSSAPFYTFLKDTFSSASITTLNNINAGFQSRSGNFGIQYYYDFLKDVVETYNHFRDLLFGDTTWCCPDIKSFPKHLLLGHVLPDGNDEIRTDFYPSPILSRTAEQLNHAKFLAKKLNTLIETFQLPPTQASIRITPSLTEEHPLEERSIPYYYQVNQINPIEKSWNYRLHQRRRDAYNYSYNANEYNALGGAANPLDSQIGRFSFFRIEGHLGKNVATAINAIEELSKSKNLPFTVRSVLLGTDKTKLFKNPNIRYTDLHRLHYMLRQDMYYQLDEVAQLSASFQQAVNTGVVNDEKDAAQTKTIAADKNTNIQQKAVSARTKLNRSYSQFRADTSWKSDINDVLKTSSEFKSNMGEVARTEYSTAFDSLISNTQVLWLDWLDEIIRDKDDKEDNKIIFNNFVSQHPGIEHFAGVVRGGTFVLVYDSNNTVIADFMLPYYLPDTSEQEPNEPVLKTPDVKRPKGGVTVIPSRNYYVGSKLNEFKMQIEPQWNEKFDLQKQYFNIYQDYVKSTSSIFSNISGKQLIGTDTRKFADALLGNYLEQTNNKREKVDILKQKAQQLNLQDEIRQNFERQAQSAEIELAQSIQETTNYIAQAKLDVTTGSEGFTAMQEISNSVRKITQPEALKRLQEGLTGVKNNTTNANLNVIITNILRR</sequence>
<dbReference type="RefSeq" id="WP_190899516.1">
    <property type="nucleotide sequence ID" value="NZ_JACJTE010000039.1"/>
</dbReference>
<dbReference type="EMBL" id="JACJTE010000039">
    <property type="protein sequence ID" value="MBD2563979.1"/>
    <property type="molecule type" value="Genomic_DNA"/>
</dbReference>
<evidence type="ECO:0000313" key="2">
    <source>
        <dbReference type="EMBL" id="MBD2563979.1"/>
    </source>
</evidence>
<accession>A0ABR8F4J4</accession>
<evidence type="ECO:0000313" key="3">
    <source>
        <dbReference type="Proteomes" id="UP000604661"/>
    </source>
</evidence>
<dbReference type="Proteomes" id="UP000604661">
    <property type="component" value="Unassembled WGS sequence"/>
</dbReference>
<feature type="coiled-coil region" evidence="1">
    <location>
        <begin position="797"/>
        <end position="844"/>
    </location>
</feature>
<reference evidence="2 3" key="1">
    <citation type="journal article" date="2020" name="ISME J.">
        <title>Comparative genomics reveals insights into cyanobacterial evolution and habitat adaptation.</title>
        <authorList>
            <person name="Chen M.Y."/>
            <person name="Teng W.K."/>
            <person name="Zhao L."/>
            <person name="Hu C.X."/>
            <person name="Zhou Y.K."/>
            <person name="Han B.P."/>
            <person name="Song L.R."/>
            <person name="Shu W.S."/>
        </authorList>
    </citation>
    <scope>NUCLEOTIDE SEQUENCE [LARGE SCALE GENOMIC DNA]</scope>
    <source>
        <strain evidence="2 3">FACHB-391</strain>
    </source>
</reference>
<protein>
    <submittedName>
        <fullName evidence="2">Uncharacterized protein</fullName>
    </submittedName>
</protein>
<comment type="caution">
    <text evidence="2">The sequence shown here is derived from an EMBL/GenBank/DDBJ whole genome shotgun (WGS) entry which is preliminary data.</text>
</comment>
<keyword evidence="3" id="KW-1185">Reference proteome</keyword>
<proteinExistence type="predicted"/>
<keyword evidence="1" id="KW-0175">Coiled coil</keyword>